<feature type="transmembrane region" description="Helical" evidence="5">
    <location>
        <begin position="104"/>
        <end position="123"/>
    </location>
</feature>
<dbReference type="CDD" id="cd17393">
    <property type="entry name" value="MFS_MosC_like"/>
    <property type="match status" value="1"/>
</dbReference>
<dbReference type="InterPro" id="IPR051788">
    <property type="entry name" value="MFS_Transporter"/>
</dbReference>
<feature type="transmembrane region" description="Helical" evidence="5">
    <location>
        <begin position="168"/>
        <end position="189"/>
    </location>
</feature>
<feature type="transmembrane region" description="Helical" evidence="5">
    <location>
        <begin position="274"/>
        <end position="292"/>
    </location>
</feature>
<dbReference type="PROSITE" id="PS50850">
    <property type="entry name" value="MFS"/>
    <property type="match status" value="1"/>
</dbReference>
<feature type="transmembrane region" description="Helical" evidence="5">
    <location>
        <begin position="209"/>
        <end position="231"/>
    </location>
</feature>
<gene>
    <name evidence="7" type="ORF">NPE20_19775</name>
</gene>
<dbReference type="Proteomes" id="UP001204376">
    <property type="component" value="Unassembled WGS sequence"/>
</dbReference>
<evidence type="ECO:0000259" key="6">
    <source>
        <dbReference type="PROSITE" id="PS50850"/>
    </source>
</evidence>
<evidence type="ECO:0000256" key="3">
    <source>
        <dbReference type="ARBA" id="ARBA00022989"/>
    </source>
</evidence>
<keyword evidence="3 5" id="KW-1133">Transmembrane helix</keyword>
<organism evidence="7 8">
    <name type="scientific">Mucilaginibacter aquariorum</name>
    <dbReference type="NCBI Taxonomy" id="2967225"/>
    <lineage>
        <taxon>Bacteria</taxon>
        <taxon>Pseudomonadati</taxon>
        <taxon>Bacteroidota</taxon>
        <taxon>Sphingobacteriia</taxon>
        <taxon>Sphingobacteriales</taxon>
        <taxon>Sphingobacteriaceae</taxon>
        <taxon>Mucilaginibacter</taxon>
    </lineage>
</organism>
<dbReference type="Pfam" id="PF07690">
    <property type="entry name" value="MFS_1"/>
    <property type="match status" value="1"/>
</dbReference>
<feature type="transmembrane region" description="Helical" evidence="5">
    <location>
        <begin position="81"/>
        <end position="98"/>
    </location>
</feature>
<dbReference type="InterPro" id="IPR020846">
    <property type="entry name" value="MFS_dom"/>
</dbReference>
<dbReference type="SUPFAM" id="SSF103473">
    <property type="entry name" value="MFS general substrate transporter"/>
    <property type="match status" value="1"/>
</dbReference>
<dbReference type="Gene3D" id="1.20.1250.20">
    <property type="entry name" value="MFS general substrate transporter like domains"/>
    <property type="match status" value="2"/>
</dbReference>
<protein>
    <submittedName>
        <fullName evidence="7">MFS transporter</fullName>
    </submittedName>
</protein>
<keyword evidence="8" id="KW-1185">Reference proteome</keyword>
<evidence type="ECO:0000256" key="1">
    <source>
        <dbReference type="ARBA" id="ARBA00004141"/>
    </source>
</evidence>
<keyword evidence="2 5" id="KW-0812">Transmembrane</keyword>
<reference evidence="7 8" key="1">
    <citation type="submission" date="2022-07" db="EMBL/GenBank/DDBJ databases">
        <title>Mucilaginibacter sp. JC4.</title>
        <authorList>
            <person name="Le V."/>
            <person name="Ko S.-R."/>
            <person name="Ahn C.-Y."/>
            <person name="Oh H.-M."/>
        </authorList>
    </citation>
    <scope>NUCLEOTIDE SEQUENCE [LARGE SCALE GENOMIC DNA]</scope>
    <source>
        <strain evidence="7 8">JC4</strain>
    </source>
</reference>
<evidence type="ECO:0000256" key="4">
    <source>
        <dbReference type="ARBA" id="ARBA00023136"/>
    </source>
</evidence>
<proteinExistence type="predicted"/>
<dbReference type="InterPro" id="IPR036259">
    <property type="entry name" value="MFS_trans_sf"/>
</dbReference>
<feature type="transmembrane region" description="Helical" evidence="5">
    <location>
        <begin position="329"/>
        <end position="346"/>
    </location>
</feature>
<evidence type="ECO:0000256" key="5">
    <source>
        <dbReference type="SAM" id="Phobius"/>
    </source>
</evidence>
<comment type="subcellular location">
    <subcellularLocation>
        <location evidence="1">Membrane</location>
        <topology evidence="1">Multi-pass membrane protein</topology>
    </subcellularLocation>
</comment>
<feature type="transmembrane region" description="Helical" evidence="5">
    <location>
        <begin position="243"/>
        <end position="262"/>
    </location>
</feature>
<feature type="transmembrane region" description="Helical" evidence="5">
    <location>
        <begin position="352"/>
        <end position="376"/>
    </location>
</feature>
<evidence type="ECO:0000256" key="2">
    <source>
        <dbReference type="ARBA" id="ARBA00022692"/>
    </source>
</evidence>
<dbReference type="EMBL" id="JANHOH010000006">
    <property type="protein sequence ID" value="MCQ6960229.1"/>
    <property type="molecule type" value="Genomic_DNA"/>
</dbReference>
<accession>A0ABT1T6M9</accession>
<feature type="transmembrane region" description="Helical" evidence="5">
    <location>
        <begin position="54"/>
        <end position="74"/>
    </location>
</feature>
<sequence length="382" mass="40479">MEAVTPSYNFARTTLRIAVGAMFFMAGICFASWASRIATIQQNLNLSDAGLGGVLFALPVGLMCSLPFSGWVITRIGSRNLLISALVVYSLSLVSLGIAQNTIQLIACLLLFGFSSNAVNISVNTQAVAAEELYKRPILASFHGLWSLAGFAGAAIGTFMIGNHVIPFQHFSLIMAIVIVSVIFTSRYLKNDKPTSAGPVFVMPDSSLIKLGVIAFCSMICEGAMFDWSVIYFKKVVLAQNAWIGAGYTAFMFTMATGRFIADKFAHRFGLKRTLQISGMLTASGLLIAVVFPYLSTALLGFLLVGFGVSSVVPLVYSAAGRSKTMSPGVALAAVSTIGFMGFLIGPPVIGFIAGIATLRASFTLIAAMGICVTIFSTKAKI</sequence>
<name>A0ABT1T6M9_9SPHI</name>
<dbReference type="PANTHER" id="PTHR23514:SF13">
    <property type="entry name" value="INNER MEMBRANE PROTEIN YBJJ"/>
    <property type="match status" value="1"/>
</dbReference>
<keyword evidence="4 5" id="KW-0472">Membrane</keyword>
<evidence type="ECO:0000313" key="8">
    <source>
        <dbReference type="Proteomes" id="UP001204376"/>
    </source>
</evidence>
<feature type="transmembrane region" description="Helical" evidence="5">
    <location>
        <begin position="144"/>
        <end position="162"/>
    </location>
</feature>
<dbReference type="PANTHER" id="PTHR23514">
    <property type="entry name" value="BYPASS OF STOP CODON PROTEIN 6"/>
    <property type="match status" value="1"/>
</dbReference>
<dbReference type="RefSeq" id="WP_256540416.1">
    <property type="nucleotide sequence ID" value="NZ_JANHOH010000006.1"/>
</dbReference>
<dbReference type="InterPro" id="IPR011701">
    <property type="entry name" value="MFS"/>
</dbReference>
<feature type="transmembrane region" description="Helical" evidence="5">
    <location>
        <begin position="298"/>
        <end position="317"/>
    </location>
</feature>
<evidence type="ECO:0000313" key="7">
    <source>
        <dbReference type="EMBL" id="MCQ6960229.1"/>
    </source>
</evidence>
<comment type="caution">
    <text evidence="7">The sequence shown here is derived from an EMBL/GenBank/DDBJ whole genome shotgun (WGS) entry which is preliminary data.</text>
</comment>
<feature type="transmembrane region" description="Helical" evidence="5">
    <location>
        <begin position="15"/>
        <end position="34"/>
    </location>
</feature>
<feature type="domain" description="Major facilitator superfamily (MFS) profile" evidence="6">
    <location>
        <begin position="207"/>
        <end position="382"/>
    </location>
</feature>